<evidence type="ECO:0000313" key="1">
    <source>
        <dbReference type="EMBL" id="CEG24722.1"/>
    </source>
</evidence>
<dbReference type="AlphaFoldDB" id="A0AAN2TQ09"/>
<reference evidence="1 2" key="1">
    <citation type="journal article" date="2014" name="Genome Announc.">
        <title>Genome Sequence of Bacillus simplex Strain P558, Isolated from a Human Fecal Sample.</title>
        <authorList>
            <person name="Croce O."/>
            <person name="Hugon P."/>
            <person name="Lagier J.C."/>
            <person name="Bibi F."/>
            <person name="Robert C."/>
            <person name="Azhar E.I."/>
            <person name="Raoult D."/>
            <person name="Fournier P.E."/>
        </authorList>
    </citation>
    <scope>NUCLEOTIDE SEQUENCE [LARGE SCALE GENOMIC DNA]</scope>
    <source>
        <strain evidence="1 2">P558</strain>
    </source>
</reference>
<keyword evidence="2" id="KW-1185">Reference proteome</keyword>
<name>A0AAN2TQ09_9BACI</name>
<dbReference type="EMBL" id="CCXW01000002">
    <property type="protein sequence ID" value="CEG24722.1"/>
    <property type="molecule type" value="Genomic_DNA"/>
</dbReference>
<proteinExistence type="predicted"/>
<comment type="caution">
    <text evidence="1">The sequence shown here is derived from an EMBL/GenBank/DDBJ whole genome shotgun (WGS) entry which is preliminary data.</text>
</comment>
<accession>A0AAN2TQ09</accession>
<sequence>MKNLTNKNIIQLDIGWNVIVFYGISLTFH</sequence>
<gene>
    <name evidence="1" type="ORF">BN1180_05557</name>
</gene>
<evidence type="ECO:0000313" key="2">
    <source>
        <dbReference type="Proteomes" id="UP000182110"/>
    </source>
</evidence>
<dbReference type="Proteomes" id="UP000182110">
    <property type="component" value="Unassembled WGS sequence"/>
</dbReference>
<protein>
    <submittedName>
        <fullName evidence="1">Uncharacterized protein</fullName>
    </submittedName>
</protein>
<organism evidence="1 2">
    <name type="scientific">Peribacillus simplex</name>
    <dbReference type="NCBI Taxonomy" id="1478"/>
    <lineage>
        <taxon>Bacteria</taxon>
        <taxon>Bacillati</taxon>
        <taxon>Bacillota</taxon>
        <taxon>Bacilli</taxon>
        <taxon>Bacillales</taxon>
        <taxon>Bacillaceae</taxon>
        <taxon>Peribacillus</taxon>
    </lineage>
</organism>